<dbReference type="EMBL" id="LFYR01001927">
    <property type="protein sequence ID" value="KMZ58481.1"/>
    <property type="molecule type" value="Genomic_DNA"/>
</dbReference>
<evidence type="ECO:0000256" key="1">
    <source>
        <dbReference type="ARBA" id="ARBA00004229"/>
    </source>
</evidence>
<dbReference type="GO" id="GO:0016042">
    <property type="term" value="P:lipid catabolic process"/>
    <property type="evidence" value="ECO:0007669"/>
    <property type="project" value="UniProtKB-KW"/>
</dbReference>
<dbReference type="PANTHER" id="PTHR31403:SF2">
    <property type="entry name" value="PHOSPHOLIPASE A1-IBETA2, CHLOROPLASTIC"/>
    <property type="match status" value="1"/>
</dbReference>
<dbReference type="Pfam" id="PF01764">
    <property type="entry name" value="Lipase_3"/>
    <property type="match status" value="1"/>
</dbReference>
<comment type="subcellular location">
    <subcellularLocation>
        <location evidence="1">Plastid</location>
        <location evidence="1">Chloroplast</location>
    </subcellularLocation>
</comment>
<dbReference type="STRING" id="29655.A0A0K9NNZ4"/>
<evidence type="ECO:0000256" key="4">
    <source>
        <dbReference type="ARBA" id="ARBA00022640"/>
    </source>
</evidence>
<feature type="region of interest" description="Disordered" evidence="9">
    <location>
        <begin position="1"/>
        <end position="28"/>
    </location>
</feature>
<dbReference type="CDD" id="cd00519">
    <property type="entry name" value="Lipase_3"/>
    <property type="match status" value="1"/>
</dbReference>
<protein>
    <submittedName>
        <fullName evidence="11">Phospholipase A1</fullName>
    </submittedName>
</protein>
<evidence type="ECO:0000256" key="8">
    <source>
        <dbReference type="ARBA" id="ARBA00023098"/>
    </source>
</evidence>
<reference evidence="12" key="1">
    <citation type="journal article" date="2016" name="Nature">
        <title>The genome of the seagrass Zostera marina reveals angiosperm adaptation to the sea.</title>
        <authorList>
            <person name="Olsen J.L."/>
            <person name="Rouze P."/>
            <person name="Verhelst B."/>
            <person name="Lin Y.-C."/>
            <person name="Bayer T."/>
            <person name="Collen J."/>
            <person name="Dattolo E."/>
            <person name="De Paoli E."/>
            <person name="Dittami S."/>
            <person name="Maumus F."/>
            <person name="Michel G."/>
            <person name="Kersting A."/>
            <person name="Lauritano C."/>
            <person name="Lohaus R."/>
            <person name="Toepel M."/>
            <person name="Tonon T."/>
            <person name="Vanneste K."/>
            <person name="Amirebrahimi M."/>
            <person name="Brakel J."/>
            <person name="Bostroem C."/>
            <person name="Chovatia M."/>
            <person name="Grimwood J."/>
            <person name="Jenkins J.W."/>
            <person name="Jueterbock A."/>
            <person name="Mraz A."/>
            <person name="Stam W.T."/>
            <person name="Tice H."/>
            <person name="Bornberg-Bauer E."/>
            <person name="Green P.J."/>
            <person name="Pearson G.A."/>
            <person name="Procaccini G."/>
            <person name="Duarte C.M."/>
            <person name="Schmutz J."/>
            <person name="Reusch T.B.H."/>
            <person name="Van de Peer Y."/>
        </authorList>
    </citation>
    <scope>NUCLEOTIDE SEQUENCE [LARGE SCALE GENOMIC DNA]</scope>
    <source>
        <strain evidence="12">cv. Finnish</strain>
    </source>
</reference>
<evidence type="ECO:0000313" key="12">
    <source>
        <dbReference type="Proteomes" id="UP000036987"/>
    </source>
</evidence>
<proteinExistence type="inferred from homology"/>
<keyword evidence="12" id="KW-1185">Reference proteome</keyword>
<dbReference type="PANTHER" id="PTHR31403">
    <property type="entry name" value="PHOSPHOLIPASE A1-IBETA2, CHLOROPLASTIC"/>
    <property type="match status" value="1"/>
</dbReference>
<keyword evidence="3" id="KW-0150">Chloroplast</keyword>
<organism evidence="11 12">
    <name type="scientific">Zostera marina</name>
    <name type="common">Eelgrass</name>
    <dbReference type="NCBI Taxonomy" id="29655"/>
    <lineage>
        <taxon>Eukaryota</taxon>
        <taxon>Viridiplantae</taxon>
        <taxon>Streptophyta</taxon>
        <taxon>Embryophyta</taxon>
        <taxon>Tracheophyta</taxon>
        <taxon>Spermatophyta</taxon>
        <taxon>Magnoliopsida</taxon>
        <taxon>Liliopsida</taxon>
        <taxon>Zosteraceae</taxon>
        <taxon>Zostera</taxon>
    </lineage>
</organism>
<dbReference type="Proteomes" id="UP000036987">
    <property type="component" value="Unassembled WGS sequence"/>
</dbReference>
<evidence type="ECO:0000256" key="9">
    <source>
        <dbReference type="SAM" id="MobiDB-lite"/>
    </source>
</evidence>
<evidence type="ECO:0000256" key="6">
    <source>
        <dbReference type="ARBA" id="ARBA00022946"/>
    </source>
</evidence>
<feature type="domain" description="Fungal lipase-type" evidence="10">
    <location>
        <begin position="216"/>
        <end position="368"/>
    </location>
</feature>
<evidence type="ECO:0000313" key="11">
    <source>
        <dbReference type="EMBL" id="KMZ58481.1"/>
    </source>
</evidence>
<gene>
    <name evidence="11" type="ORF">ZOSMA_76G00370</name>
</gene>
<keyword evidence="5" id="KW-0378">Hydrolase</keyword>
<dbReference type="SUPFAM" id="SSF53474">
    <property type="entry name" value="alpha/beta-Hydrolases"/>
    <property type="match status" value="1"/>
</dbReference>
<name>A0A0K9NNZ4_ZOSMR</name>
<evidence type="ECO:0000256" key="3">
    <source>
        <dbReference type="ARBA" id="ARBA00022528"/>
    </source>
</evidence>
<dbReference type="GO" id="GO:0009507">
    <property type="term" value="C:chloroplast"/>
    <property type="evidence" value="ECO:0007669"/>
    <property type="project" value="UniProtKB-SubCell"/>
</dbReference>
<evidence type="ECO:0000256" key="2">
    <source>
        <dbReference type="ARBA" id="ARBA00010701"/>
    </source>
</evidence>
<feature type="compositionally biased region" description="Low complexity" evidence="9">
    <location>
        <begin position="8"/>
        <end position="28"/>
    </location>
</feature>
<keyword evidence="7" id="KW-0442">Lipid degradation</keyword>
<dbReference type="GO" id="GO:0004620">
    <property type="term" value="F:phospholipase activity"/>
    <property type="evidence" value="ECO:0000318"/>
    <property type="project" value="GO_Central"/>
</dbReference>
<dbReference type="InterPro" id="IPR029058">
    <property type="entry name" value="AB_hydrolase_fold"/>
</dbReference>
<sequence>MAMHTAPPRSFTHTSLSSSFTSRTPFPVSQSKTIKHVQKLDLVLNNNPRPRPLPLHFTTNCHSDILNNLDLSDVLPAGKKVSEISPTRLTHIRSFLSTTSPKPSPRRCISNRWQQLHGSKDWEGLLDPLDEDLRREVLRYGEHVHAAYHAFLHTDQNRLSPAPGDDAYRVTSNLYATSSIHLPTFFPPQQQSSWIGYVAICDCPNEIRRIGRRDIVIALRGTTTCLEWIENFRNRLVPVDSEDKLHRKVENGFLSLFQTTPTEEENPTCQKSLSDSATEEVIRLIKAYPNEKLSITITGHSLGAALALLVADKLTTAIDNCNPLPITVFSFGGPRVGNGGFADTMYRRGVKVLRVVNEHDLVTRVPGVFANEVLDHRAHHDGTVVKRLLETFVGKVNWTYTHVGSELRVDSRQSPYLRDDADMACCHDLEAYLHLVDGCLGSGSPFRCNAKRSILRCLSQQSADMKKIMYKIN</sequence>
<dbReference type="OMA" id="AEGHYGY"/>
<evidence type="ECO:0000256" key="7">
    <source>
        <dbReference type="ARBA" id="ARBA00022963"/>
    </source>
</evidence>
<dbReference type="OrthoDB" id="426718at2759"/>
<comment type="similarity">
    <text evidence="2">Belongs to the AB hydrolase superfamily. Lipase family.</text>
</comment>
<dbReference type="AlphaFoldDB" id="A0A0K9NNZ4"/>
<comment type="caution">
    <text evidence="11">The sequence shown here is derived from an EMBL/GenBank/DDBJ whole genome shotgun (WGS) entry which is preliminary data.</text>
</comment>
<evidence type="ECO:0000259" key="10">
    <source>
        <dbReference type="Pfam" id="PF01764"/>
    </source>
</evidence>
<evidence type="ECO:0000256" key="5">
    <source>
        <dbReference type="ARBA" id="ARBA00022801"/>
    </source>
</evidence>
<keyword evidence="8" id="KW-0443">Lipid metabolism</keyword>
<keyword evidence="6" id="KW-0809">Transit peptide</keyword>
<keyword evidence="4" id="KW-0934">Plastid</keyword>
<accession>A0A0K9NNZ4</accession>
<dbReference type="InterPro" id="IPR002921">
    <property type="entry name" value="Fungal_lipase-type"/>
</dbReference>
<dbReference type="Gene3D" id="3.40.50.1820">
    <property type="entry name" value="alpha/beta hydrolase"/>
    <property type="match status" value="1"/>
</dbReference>